<dbReference type="InterPro" id="IPR013766">
    <property type="entry name" value="Thioredoxin_domain"/>
</dbReference>
<protein>
    <recommendedName>
        <fullName evidence="3">Thioredoxin</fullName>
    </recommendedName>
</protein>
<name>I7MAI3_TETTS</name>
<dbReference type="PANTHER" id="PTHR43601:SF3">
    <property type="entry name" value="THIOREDOXIN, MITOCHONDRIAL"/>
    <property type="match status" value="1"/>
</dbReference>
<dbReference type="SUPFAM" id="SSF52833">
    <property type="entry name" value="Thioredoxin-like"/>
    <property type="match status" value="1"/>
</dbReference>
<feature type="site" description="Deprotonates C-terminal active site Cys" evidence="4">
    <location>
        <position position="26"/>
    </location>
</feature>
<evidence type="ECO:0000256" key="1">
    <source>
        <dbReference type="ARBA" id="ARBA00008987"/>
    </source>
</evidence>
<gene>
    <name evidence="7" type="ORF">TTHERM_00241740</name>
</gene>
<dbReference type="InterPro" id="IPR017937">
    <property type="entry name" value="Thioredoxin_CS"/>
</dbReference>
<evidence type="ECO:0000313" key="8">
    <source>
        <dbReference type="Proteomes" id="UP000009168"/>
    </source>
</evidence>
<feature type="active site" description="Nucleophile" evidence="4">
    <location>
        <position position="35"/>
    </location>
</feature>
<dbReference type="EMBL" id="GG662443">
    <property type="protein sequence ID" value="EAS04653.1"/>
    <property type="molecule type" value="Genomic_DNA"/>
</dbReference>
<dbReference type="HOGENOM" id="CLU_090389_10_2_1"/>
<dbReference type="RefSeq" id="XP_001024898.1">
    <property type="nucleotide sequence ID" value="XM_001024898.1"/>
</dbReference>
<feature type="active site" description="Nucleophile" evidence="4">
    <location>
        <position position="32"/>
    </location>
</feature>
<evidence type="ECO:0000256" key="4">
    <source>
        <dbReference type="PIRSR" id="PIRSR000077-1"/>
    </source>
</evidence>
<feature type="disulfide bond" description="Redox-active" evidence="5">
    <location>
        <begin position="32"/>
        <end position="35"/>
    </location>
</feature>
<sequence>MSIIHIKDQAGFDKEVLQAKNPVLVDFYADWCPPCRALGKVFEQLIQESNGWNIVKLNCDDAGVKSIAQSHSVSGIPAVFFYNQGKLDAAHSFTGFDQGKLQKAIDHATSLAK</sequence>
<comment type="similarity">
    <text evidence="1 3">Belongs to the thioredoxin family.</text>
</comment>
<evidence type="ECO:0000256" key="3">
    <source>
        <dbReference type="PIRNR" id="PIRNR000077"/>
    </source>
</evidence>
<dbReference type="AlphaFoldDB" id="I7MAI3"/>
<organism evidence="7 8">
    <name type="scientific">Tetrahymena thermophila (strain SB210)</name>
    <dbReference type="NCBI Taxonomy" id="312017"/>
    <lineage>
        <taxon>Eukaryota</taxon>
        <taxon>Sar</taxon>
        <taxon>Alveolata</taxon>
        <taxon>Ciliophora</taxon>
        <taxon>Intramacronucleata</taxon>
        <taxon>Oligohymenophorea</taxon>
        <taxon>Hymenostomatida</taxon>
        <taxon>Tetrahymenina</taxon>
        <taxon>Tetrahymenidae</taxon>
        <taxon>Tetrahymena</taxon>
    </lineage>
</organism>
<evidence type="ECO:0000313" key="7">
    <source>
        <dbReference type="EMBL" id="EAS04653.1"/>
    </source>
</evidence>
<dbReference type="OMA" id="EWHEHVM"/>
<dbReference type="PROSITE" id="PS51352">
    <property type="entry name" value="THIOREDOXIN_2"/>
    <property type="match status" value="1"/>
</dbReference>
<keyword evidence="2 5" id="KW-1015">Disulfide bond</keyword>
<dbReference type="eggNOG" id="KOG0910">
    <property type="taxonomic scope" value="Eukaryota"/>
</dbReference>
<feature type="domain" description="Thioredoxin" evidence="6">
    <location>
        <begin position="1"/>
        <end position="110"/>
    </location>
</feature>
<dbReference type="InParanoid" id="I7MAI3"/>
<dbReference type="Gene3D" id="3.40.30.10">
    <property type="entry name" value="Glutaredoxin"/>
    <property type="match status" value="1"/>
</dbReference>
<feature type="site" description="Contributes to redox potential value" evidence="4">
    <location>
        <position position="33"/>
    </location>
</feature>
<dbReference type="GeneID" id="7828345"/>
<dbReference type="KEGG" id="tet:TTHERM_00241740"/>
<evidence type="ECO:0000256" key="2">
    <source>
        <dbReference type="ARBA" id="ARBA00023157"/>
    </source>
</evidence>
<dbReference type="Pfam" id="PF00085">
    <property type="entry name" value="Thioredoxin"/>
    <property type="match status" value="1"/>
</dbReference>
<proteinExistence type="inferred from homology"/>
<keyword evidence="8" id="KW-1185">Reference proteome</keyword>
<dbReference type="STRING" id="312017.I7MAI3"/>
<accession>I7MAI3</accession>
<evidence type="ECO:0000259" key="6">
    <source>
        <dbReference type="PROSITE" id="PS51352"/>
    </source>
</evidence>
<dbReference type="InterPro" id="IPR036249">
    <property type="entry name" value="Thioredoxin-like_sf"/>
</dbReference>
<dbReference type="PANTHER" id="PTHR43601">
    <property type="entry name" value="THIOREDOXIN, MITOCHONDRIAL"/>
    <property type="match status" value="1"/>
</dbReference>
<feature type="site" description="Contributes to redox potential value" evidence="4">
    <location>
        <position position="34"/>
    </location>
</feature>
<evidence type="ECO:0000256" key="5">
    <source>
        <dbReference type="PIRSR" id="PIRSR000077-4"/>
    </source>
</evidence>
<dbReference type="CDD" id="cd02947">
    <property type="entry name" value="TRX_family"/>
    <property type="match status" value="1"/>
</dbReference>
<dbReference type="InterPro" id="IPR005746">
    <property type="entry name" value="Thioredoxin"/>
</dbReference>
<dbReference type="OrthoDB" id="2121326at2759"/>
<dbReference type="Proteomes" id="UP000009168">
    <property type="component" value="Unassembled WGS sequence"/>
</dbReference>
<dbReference type="GO" id="GO:0045454">
    <property type="term" value="P:cell redox homeostasis"/>
    <property type="evidence" value="ECO:0007669"/>
    <property type="project" value="TreeGrafter"/>
</dbReference>
<dbReference type="GO" id="GO:0015035">
    <property type="term" value="F:protein-disulfide reductase activity"/>
    <property type="evidence" value="ECO:0007669"/>
    <property type="project" value="InterPro"/>
</dbReference>
<reference evidence="8" key="1">
    <citation type="journal article" date="2006" name="PLoS Biol.">
        <title>Macronuclear genome sequence of the ciliate Tetrahymena thermophila, a model eukaryote.</title>
        <authorList>
            <person name="Eisen J.A."/>
            <person name="Coyne R.S."/>
            <person name="Wu M."/>
            <person name="Wu D."/>
            <person name="Thiagarajan M."/>
            <person name="Wortman J.R."/>
            <person name="Badger J.H."/>
            <person name="Ren Q."/>
            <person name="Amedeo P."/>
            <person name="Jones K.M."/>
            <person name="Tallon L.J."/>
            <person name="Delcher A.L."/>
            <person name="Salzberg S.L."/>
            <person name="Silva J.C."/>
            <person name="Haas B.J."/>
            <person name="Majoros W.H."/>
            <person name="Farzad M."/>
            <person name="Carlton J.M."/>
            <person name="Smith R.K. Jr."/>
            <person name="Garg J."/>
            <person name="Pearlman R.E."/>
            <person name="Karrer K.M."/>
            <person name="Sun L."/>
            <person name="Manning G."/>
            <person name="Elde N.C."/>
            <person name="Turkewitz A.P."/>
            <person name="Asai D.J."/>
            <person name="Wilkes D.E."/>
            <person name="Wang Y."/>
            <person name="Cai H."/>
            <person name="Collins K."/>
            <person name="Stewart B.A."/>
            <person name="Lee S.R."/>
            <person name="Wilamowska K."/>
            <person name="Weinberg Z."/>
            <person name="Ruzzo W.L."/>
            <person name="Wloga D."/>
            <person name="Gaertig J."/>
            <person name="Frankel J."/>
            <person name="Tsao C.-C."/>
            <person name="Gorovsky M.A."/>
            <person name="Keeling P.J."/>
            <person name="Waller R.F."/>
            <person name="Patron N.J."/>
            <person name="Cherry J.M."/>
            <person name="Stover N.A."/>
            <person name="Krieger C.J."/>
            <person name="del Toro C."/>
            <person name="Ryder H.F."/>
            <person name="Williamson S.C."/>
            <person name="Barbeau R.A."/>
            <person name="Hamilton E.P."/>
            <person name="Orias E."/>
        </authorList>
    </citation>
    <scope>NUCLEOTIDE SEQUENCE [LARGE SCALE GENOMIC DNA]</scope>
    <source>
        <strain evidence="8">SB210</strain>
    </source>
</reference>
<dbReference type="PIRSF" id="PIRSF000077">
    <property type="entry name" value="Thioredoxin"/>
    <property type="match status" value="1"/>
</dbReference>
<keyword evidence="5" id="KW-0676">Redox-active center</keyword>
<dbReference type="PRINTS" id="PR00421">
    <property type="entry name" value="THIOREDOXIN"/>
</dbReference>
<dbReference type="PROSITE" id="PS00194">
    <property type="entry name" value="THIOREDOXIN_1"/>
    <property type="match status" value="1"/>
</dbReference>